<organism evidence="2 3">
    <name type="scientific">Kosmotoga olearia (strain ATCC BAA-1733 / DSM 21960 / TBF 19.5.1)</name>
    <dbReference type="NCBI Taxonomy" id="521045"/>
    <lineage>
        <taxon>Bacteria</taxon>
        <taxon>Thermotogati</taxon>
        <taxon>Thermotogota</taxon>
        <taxon>Thermotogae</taxon>
        <taxon>Kosmotogales</taxon>
        <taxon>Kosmotogaceae</taxon>
        <taxon>Kosmotoga</taxon>
    </lineage>
</organism>
<evidence type="ECO:0000313" key="3">
    <source>
        <dbReference type="Proteomes" id="UP000002382"/>
    </source>
</evidence>
<dbReference type="eggNOG" id="COG1307">
    <property type="taxonomic scope" value="Bacteria"/>
</dbReference>
<dbReference type="InterPro" id="IPR003797">
    <property type="entry name" value="DegV"/>
</dbReference>
<evidence type="ECO:0000313" key="2">
    <source>
        <dbReference type="EMBL" id="ACR80743.1"/>
    </source>
</evidence>
<dbReference type="Pfam" id="PF02645">
    <property type="entry name" value="DegV"/>
    <property type="match status" value="1"/>
</dbReference>
<dbReference type="Gene3D" id="3.30.1180.10">
    <property type="match status" value="1"/>
</dbReference>
<dbReference type="HOGENOM" id="CLU_048251_4_3_0"/>
<evidence type="ECO:0000256" key="1">
    <source>
        <dbReference type="ARBA" id="ARBA00023121"/>
    </source>
</evidence>
<gene>
    <name evidence="2" type="ordered locus">Kole_2065</name>
</gene>
<dbReference type="RefSeq" id="WP_015869384.1">
    <property type="nucleotide sequence ID" value="NC_012785.1"/>
</dbReference>
<keyword evidence="3" id="KW-1185">Reference proteome</keyword>
<dbReference type="STRING" id="521045.Kole_2065"/>
<dbReference type="InterPro" id="IPR050270">
    <property type="entry name" value="DegV_domain_contain"/>
</dbReference>
<accession>C5CHR7</accession>
<dbReference type="Gene3D" id="3.40.50.10170">
    <property type="match status" value="1"/>
</dbReference>
<dbReference type="PANTHER" id="PTHR33434:SF2">
    <property type="entry name" value="FATTY ACID-BINDING PROTEIN TM_1468"/>
    <property type="match status" value="1"/>
</dbReference>
<dbReference type="OrthoDB" id="9781230at2"/>
<dbReference type="NCBIfam" id="TIGR00762">
    <property type="entry name" value="DegV"/>
    <property type="match status" value="1"/>
</dbReference>
<dbReference type="InterPro" id="IPR043168">
    <property type="entry name" value="DegV_C"/>
</dbReference>
<reference evidence="2 3" key="1">
    <citation type="submission" date="2009-06" db="EMBL/GenBank/DDBJ databases">
        <title>Complete sequence of Thermotogales bacterium TBF 19.5.1.</title>
        <authorList>
            <consortium name="US DOE Joint Genome Institute"/>
            <person name="Lucas S."/>
            <person name="Copeland A."/>
            <person name="Lapidus A."/>
            <person name="Glavina del Rio T."/>
            <person name="Tice H."/>
            <person name="Bruce D."/>
            <person name="Goodwin L."/>
            <person name="Pitluck S."/>
            <person name="Chertkov O."/>
            <person name="Brettin T."/>
            <person name="Detter J.C."/>
            <person name="Han C."/>
            <person name="Schmutz J."/>
            <person name="Larimer F."/>
            <person name="Land M."/>
            <person name="Hauser L."/>
            <person name="Kyrpides N."/>
            <person name="Ovchinnikova G."/>
            <person name="Noll K."/>
        </authorList>
    </citation>
    <scope>NUCLEOTIDE SEQUENCE [LARGE SCALE GENOMIC DNA]</scope>
    <source>
        <strain evidence="3">ATCC BAA-1733 / DSM 21960 / TBF 19.5.1</strain>
    </source>
</reference>
<dbReference type="PANTHER" id="PTHR33434">
    <property type="entry name" value="DEGV DOMAIN-CONTAINING PROTEIN DR_1986-RELATED"/>
    <property type="match status" value="1"/>
</dbReference>
<dbReference type="KEGG" id="kol:Kole_2065"/>
<protein>
    <submittedName>
        <fullName evidence="2">DegV family protein</fullName>
    </submittedName>
</protein>
<dbReference type="Proteomes" id="UP000002382">
    <property type="component" value="Chromosome"/>
</dbReference>
<dbReference type="EMBL" id="CP001634">
    <property type="protein sequence ID" value="ACR80743.1"/>
    <property type="molecule type" value="Genomic_DNA"/>
</dbReference>
<proteinExistence type="predicted"/>
<dbReference type="AlphaFoldDB" id="C5CHR7"/>
<name>C5CHR7_KOSOT</name>
<sequence>MIGIVCDSGTDLPEELKNKENVRVVPLRVVLDDKSYRDGIEISEGELLSYMEEKIPKTSLPPQSEVEEAFVSLIEKGYSEIISINISSGLSGTYNLFRRAGESVMEKYPVKIAAIDSRSISIGSGLLIYKALQLIEKKKMAFEDIVAELKKVLKDRIGVYFAIPTLKFLKAGGRIGRVSATVGELLKIKPVISIDEDGIYYTVAKARGMNRAVKLVMEKVMNFVFNKSIEAIAVYISGDDPATKKYAEQIKEKLNELKPKMVLTGKLSSALLVHAGSGLVGVAVLIGDY</sequence>
<dbReference type="GO" id="GO:0008289">
    <property type="term" value="F:lipid binding"/>
    <property type="evidence" value="ECO:0007669"/>
    <property type="project" value="UniProtKB-KW"/>
</dbReference>
<keyword evidence="1" id="KW-0446">Lipid-binding</keyword>
<dbReference type="SUPFAM" id="SSF82549">
    <property type="entry name" value="DAK1/DegV-like"/>
    <property type="match status" value="1"/>
</dbReference>
<reference evidence="2 3" key="2">
    <citation type="journal article" date="2011" name="J. Bacteriol.">
        <title>Genome Sequence of Kosmotoga olearia Strain TBF 19.5.1, a Thermophilic Bacterium with a Wide Growth Temperature Range, Isolated from the Troll B Oil Platform in the North Sea.</title>
        <authorList>
            <person name="Swithers K.S."/>
            <person name="Dipippo J.L."/>
            <person name="Bruce D.C."/>
            <person name="Detter C."/>
            <person name="Tapia R."/>
            <person name="Han S."/>
            <person name="Goodwin L.A."/>
            <person name="Han J."/>
            <person name="Woyke T."/>
            <person name="Pitluck S."/>
            <person name="Pennacchio L."/>
            <person name="Nolan M."/>
            <person name="Mikhailova N."/>
            <person name="Land M.L."/>
            <person name="Nesbo C.L."/>
            <person name="Gogarten J.P."/>
            <person name="Noll K.M."/>
        </authorList>
    </citation>
    <scope>NUCLEOTIDE SEQUENCE [LARGE SCALE GENOMIC DNA]</scope>
    <source>
        <strain evidence="3">ATCC BAA-1733 / DSM 21960 / TBF 19.5.1</strain>
    </source>
</reference>
<dbReference type="PROSITE" id="PS51482">
    <property type="entry name" value="DEGV"/>
    <property type="match status" value="1"/>
</dbReference>